<proteinExistence type="inferred from homology"/>
<dbReference type="UniPathway" id="UPA00109">
    <property type="reaction ID" value="UER00188"/>
</dbReference>
<comment type="cofactor">
    <cofactor evidence="2">
        <name>K(+)</name>
        <dbReference type="ChEBI" id="CHEBI:29103"/>
    </cofactor>
</comment>
<feature type="domain" description="Pyruvate kinase C-terminal" evidence="16">
    <location>
        <begin position="427"/>
        <end position="549"/>
    </location>
</feature>
<evidence type="ECO:0000256" key="12">
    <source>
        <dbReference type="ARBA" id="ARBA00023152"/>
    </source>
</evidence>
<dbReference type="EMBL" id="JWZX01002444">
    <property type="protein sequence ID" value="KOO29250.1"/>
    <property type="molecule type" value="Genomic_DNA"/>
</dbReference>
<evidence type="ECO:0000256" key="2">
    <source>
        <dbReference type="ARBA" id="ARBA00001958"/>
    </source>
</evidence>
<keyword evidence="7" id="KW-0479">Metal-binding</keyword>
<dbReference type="NCBIfam" id="NF004491">
    <property type="entry name" value="PRK05826.1"/>
    <property type="match status" value="1"/>
</dbReference>
<dbReference type="GO" id="GO:0004743">
    <property type="term" value="F:pyruvate kinase activity"/>
    <property type="evidence" value="ECO:0007669"/>
    <property type="project" value="UniProtKB-EC"/>
</dbReference>
<protein>
    <recommendedName>
        <fullName evidence="5 14">Pyruvate kinase</fullName>
        <ecNumber evidence="5 14">2.7.1.40</ecNumber>
    </recommendedName>
</protein>
<dbReference type="PRINTS" id="PR01050">
    <property type="entry name" value="PYRUVTKNASE"/>
</dbReference>
<keyword evidence="18" id="KW-1185">Reference proteome</keyword>
<comment type="caution">
    <text evidence="17">The sequence shown here is derived from an EMBL/GenBank/DDBJ whole genome shotgun (WGS) entry which is preliminary data.</text>
</comment>
<reference evidence="18" key="1">
    <citation type="journal article" date="2015" name="PLoS Genet.">
        <title>Genome Sequence and Transcriptome Analyses of Chrysochromulina tobin: Metabolic Tools for Enhanced Algal Fitness in the Prominent Order Prymnesiales (Haptophyceae).</title>
        <authorList>
            <person name="Hovde B.T."/>
            <person name="Deodato C.R."/>
            <person name="Hunsperger H.M."/>
            <person name="Ryken S.A."/>
            <person name="Yost W."/>
            <person name="Jha R.K."/>
            <person name="Patterson J."/>
            <person name="Monnat R.J. Jr."/>
            <person name="Barlow S.B."/>
            <person name="Starkenburg S.R."/>
            <person name="Cattolico R.A."/>
        </authorList>
    </citation>
    <scope>NUCLEOTIDE SEQUENCE</scope>
    <source>
        <strain evidence="18">CCMP291</strain>
    </source>
</reference>
<evidence type="ECO:0000256" key="9">
    <source>
        <dbReference type="ARBA" id="ARBA00022777"/>
    </source>
</evidence>
<dbReference type="GO" id="GO:0000287">
    <property type="term" value="F:magnesium ion binding"/>
    <property type="evidence" value="ECO:0007669"/>
    <property type="project" value="InterPro"/>
</dbReference>
<dbReference type="NCBIfam" id="TIGR01064">
    <property type="entry name" value="pyruv_kin"/>
    <property type="match status" value="1"/>
</dbReference>
<evidence type="ECO:0000313" key="17">
    <source>
        <dbReference type="EMBL" id="KOO29250.1"/>
    </source>
</evidence>
<evidence type="ECO:0000256" key="13">
    <source>
        <dbReference type="ARBA" id="ARBA00023317"/>
    </source>
</evidence>
<evidence type="ECO:0000256" key="14">
    <source>
        <dbReference type="RuleBase" id="RU000504"/>
    </source>
</evidence>
<dbReference type="FunFam" id="2.40.33.10:FF:000001">
    <property type="entry name" value="Pyruvate kinase"/>
    <property type="match status" value="1"/>
</dbReference>
<keyword evidence="11 14" id="KW-0460">Magnesium</keyword>
<dbReference type="InterPro" id="IPR015806">
    <property type="entry name" value="Pyrv_Knase_insert_dom_sf"/>
</dbReference>
<sequence length="569" mass="60853">MLRLPARLARTQLSRASRQLSTASSAPLTKLVSTIGPASEEAEPLAGCVAAGMNVMRVNFSHATKDEFHLRRTNLRAAPGGEYVAVMLDTKGPEIRMGGLKVCKETGNRKAKMKLTTGQTLTLTNDKAFDGAGDERTIYVDYPRLAEVVEPGTTVLLDDGLISLEVVSAADGKVTTTVLNSSEIGERKGVNIPGVVTGLPAMSDKDLEDISFGIEHDIDMVAASFVRNAAGVHQIREHILKCHEKYAANGGMDTPPPMIISKIESTEALDNLAEIIEASDGIMVARGDLGVEVPLEKVVTWQKDIVAMTLAAGKPVVVATQMLETMQKNPRPTRAEVADVTNAVLDGADAVMLSGESANGLYPTESVAMQARIVAEAEAWASARGLAPGGVEPQLAPVSRSISATESDFDEDQEEEEMYRRELTIPDSMSAAACFLAARVGARAIVVFEDGWGETARNVSKFRPTVPIAALCDSLKVCRQLSISRGVVPLLVEPQPEIAGDQPEGEDEFRNDMFSLDTLDASDACSLVAERTGLLEPGDLAIVLVGETISVEVVMEPMEWEGDEAERKP</sequence>
<comment type="pathway">
    <text evidence="3 14">Carbohydrate degradation; glycolysis; pyruvate from D-glyceraldehyde 3-phosphate: step 5/5.</text>
</comment>
<comment type="similarity">
    <text evidence="4 14">Belongs to the pyruvate kinase family.</text>
</comment>
<keyword evidence="9 14" id="KW-0418">Kinase</keyword>
<evidence type="ECO:0000313" key="18">
    <source>
        <dbReference type="Proteomes" id="UP000037460"/>
    </source>
</evidence>
<keyword evidence="12 14" id="KW-0324">Glycolysis</keyword>
<accession>A0A0M0JRX2</accession>
<evidence type="ECO:0000256" key="1">
    <source>
        <dbReference type="ARBA" id="ARBA00001946"/>
    </source>
</evidence>
<dbReference type="InterPro" id="IPR040442">
    <property type="entry name" value="Pyrv_kinase-like_dom_sf"/>
</dbReference>
<evidence type="ECO:0000256" key="3">
    <source>
        <dbReference type="ARBA" id="ARBA00004997"/>
    </source>
</evidence>
<dbReference type="GO" id="GO:0030955">
    <property type="term" value="F:potassium ion binding"/>
    <property type="evidence" value="ECO:0007669"/>
    <property type="project" value="InterPro"/>
</dbReference>
<dbReference type="OrthoDB" id="108365at2759"/>
<keyword evidence="13 17" id="KW-0670">Pyruvate</keyword>
<dbReference type="Gene3D" id="3.40.1380.20">
    <property type="entry name" value="Pyruvate kinase, C-terminal domain"/>
    <property type="match status" value="1"/>
</dbReference>
<dbReference type="PANTHER" id="PTHR11817">
    <property type="entry name" value="PYRUVATE KINASE"/>
    <property type="match status" value="1"/>
</dbReference>
<dbReference type="InterPro" id="IPR015813">
    <property type="entry name" value="Pyrv/PenolPyrv_kinase-like_dom"/>
</dbReference>
<gene>
    <name evidence="17" type="ORF">Ctob_005386</name>
</gene>
<evidence type="ECO:0000256" key="6">
    <source>
        <dbReference type="ARBA" id="ARBA00022679"/>
    </source>
</evidence>
<dbReference type="Gene3D" id="3.20.20.60">
    <property type="entry name" value="Phosphoenolpyruvate-binding domains"/>
    <property type="match status" value="1"/>
</dbReference>
<dbReference type="Pfam" id="PF02887">
    <property type="entry name" value="PK_C"/>
    <property type="match status" value="1"/>
</dbReference>
<dbReference type="InterPro" id="IPR011037">
    <property type="entry name" value="Pyrv_Knase-like_insert_dom_sf"/>
</dbReference>
<keyword evidence="6 14" id="KW-0808">Transferase</keyword>
<evidence type="ECO:0000259" key="16">
    <source>
        <dbReference type="Pfam" id="PF02887"/>
    </source>
</evidence>
<dbReference type="InterPro" id="IPR015795">
    <property type="entry name" value="Pyrv_Knase_C"/>
</dbReference>
<feature type="domain" description="Pyruvate kinase barrel" evidence="15">
    <location>
        <begin position="29"/>
        <end position="367"/>
    </location>
</feature>
<evidence type="ECO:0000256" key="5">
    <source>
        <dbReference type="ARBA" id="ARBA00012142"/>
    </source>
</evidence>
<dbReference type="SUPFAM" id="SSF51621">
    <property type="entry name" value="Phosphoenolpyruvate/pyruvate domain"/>
    <property type="match status" value="1"/>
</dbReference>
<dbReference type="GO" id="GO:0016301">
    <property type="term" value="F:kinase activity"/>
    <property type="evidence" value="ECO:0007669"/>
    <property type="project" value="UniProtKB-KW"/>
</dbReference>
<comment type="cofactor">
    <cofactor evidence="1">
        <name>Mg(2+)</name>
        <dbReference type="ChEBI" id="CHEBI:18420"/>
    </cofactor>
</comment>
<evidence type="ECO:0000256" key="8">
    <source>
        <dbReference type="ARBA" id="ARBA00022741"/>
    </source>
</evidence>
<dbReference type="SUPFAM" id="SSF50800">
    <property type="entry name" value="PK beta-barrel domain-like"/>
    <property type="match status" value="1"/>
</dbReference>
<evidence type="ECO:0000256" key="7">
    <source>
        <dbReference type="ARBA" id="ARBA00022723"/>
    </source>
</evidence>
<evidence type="ECO:0000256" key="11">
    <source>
        <dbReference type="ARBA" id="ARBA00022842"/>
    </source>
</evidence>
<keyword evidence="8" id="KW-0547">Nucleotide-binding</keyword>
<dbReference type="SUPFAM" id="SSF52935">
    <property type="entry name" value="PK C-terminal domain-like"/>
    <property type="match status" value="1"/>
</dbReference>
<name>A0A0M0JRX2_9EUKA</name>
<dbReference type="AlphaFoldDB" id="A0A0M0JRX2"/>
<evidence type="ECO:0000256" key="10">
    <source>
        <dbReference type="ARBA" id="ARBA00022840"/>
    </source>
</evidence>
<evidence type="ECO:0000259" key="15">
    <source>
        <dbReference type="Pfam" id="PF00224"/>
    </source>
</evidence>
<dbReference type="Pfam" id="PF00224">
    <property type="entry name" value="PK"/>
    <property type="match status" value="1"/>
</dbReference>
<dbReference type="InterPro" id="IPR015793">
    <property type="entry name" value="Pyrv_Knase_brl"/>
</dbReference>
<evidence type="ECO:0000256" key="4">
    <source>
        <dbReference type="ARBA" id="ARBA00008663"/>
    </source>
</evidence>
<dbReference type="InterPro" id="IPR036918">
    <property type="entry name" value="Pyrv_Knase_C_sf"/>
</dbReference>
<dbReference type="InterPro" id="IPR001697">
    <property type="entry name" value="Pyr_Knase"/>
</dbReference>
<dbReference type="FunFam" id="3.20.20.60:FF:000025">
    <property type="entry name" value="Pyruvate kinase"/>
    <property type="match status" value="1"/>
</dbReference>
<comment type="catalytic activity">
    <reaction evidence="14">
        <text>pyruvate + ATP = phosphoenolpyruvate + ADP + H(+)</text>
        <dbReference type="Rhea" id="RHEA:18157"/>
        <dbReference type="ChEBI" id="CHEBI:15361"/>
        <dbReference type="ChEBI" id="CHEBI:15378"/>
        <dbReference type="ChEBI" id="CHEBI:30616"/>
        <dbReference type="ChEBI" id="CHEBI:58702"/>
        <dbReference type="ChEBI" id="CHEBI:456216"/>
        <dbReference type="EC" id="2.7.1.40"/>
    </reaction>
</comment>
<dbReference type="Gene3D" id="2.40.33.10">
    <property type="entry name" value="PK beta-barrel domain-like"/>
    <property type="match status" value="1"/>
</dbReference>
<dbReference type="EC" id="2.7.1.40" evidence="5 14"/>
<organism evidence="17 18">
    <name type="scientific">Chrysochromulina tobinii</name>
    <dbReference type="NCBI Taxonomy" id="1460289"/>
    <lineage>
        <taxon>Eukaryota</taxon>
        <taxon>Haptista</taxon>
        <taxon>Haptophyta</taxon>
        <taxon>Prymnesiophyceae</taxon>
        <taxon>Prymnesiales</taxon>
        <taxon>Chrysochromulinaceae</taxon>
        <taxon>Chrysochromulina</taxon>
    </lineage>
</organism>
<dbReference type="Proteomes" id="UP000037460">
    <property type="component" value="Unassembled WGS sequence"/>
</dbReference>
<keyword evidence="10" id="KW-0067">ATP-binding</keyword>
<dbReference type="GO" id="GO:0005524">
    <property type="term" value="F:ATP binding"/>
    <property type="evidence" value="ECO:0007669"/>
    <property type="project" value="UniProtKB-KW"/>
</dbReference>